<dbReference type="EMBL" id="OPYN01000070">
    <property type="protein sequence ID" value="SPO59775.1"/>
    <property type="molecule type" value="Genomic_DNA"/>
</dbReference>
<organism evidence="1 2">
    <name type="scientific">Pseudomonas inefficax</name>
    <dbReference type="NCBI Taxonomy" id="2078786"/>
    <lineage>
        <taxon>Bacteria</taxon>
        <taxon>Pseudomonadati</taxon>
        <taxon>Pseudomonadota</taxon>
        <taxon>Gammaproteobacteria</taxon>
        <taxon>Pseudomonadales</taxon>
        <taxon>Pseudomonadaceae</taxon>
        <taxon>Pseudomonas</taxon>
    </lineage>
</organism>
<keyword evidence="2" id="KW-1185">Reference proteome</keyword>
<evidence type="ECO:0000313" key="1">
    <source>
        <dbReference type="EMBL" id="SPO59775.1"/>
    </source>
</evidence>
<gene>
    <name evidence="1" type="ORF">JV551A3_V1_700047</name>
</gene>
<dbReference type="RefSeq" id="WP_133970523.1">
    <property type="nucleotide sequence ID" value="NZ_OPYN01000070.1"/>
</dbReference>
<dbReference type="AlphaFoldDB" id="A0AAQ1P776"/>
<comment type="caution">
    <text evidence="1">The sequence shown here is derived from an EMBL/GenBank/DDBJ whole genome shotgun (WGS) entry which is preliminary data.</text>
</comment>
<evidence type="ECO:0000313" key="2">
    <source>
        <dbReference type="Proteomes" id="UP000294335"/>
    </source>
</evidence>
<sequence>MTGSHYKWLDVEIVTTPKDNFERSTFVHLSLYDAFLMDTDRTIVELRQRYEGPTPIHMRLYYDSRLVRSLDEMAISVEIRTPAVYINGKLHDEERVLYRDRTFTSHTVGEMNSKVTLKLDSVNVA</sequence>
<proteinExistence type="predicted"/>
<protein>
    <submittedName>
        <fullName evidence="1">Uncharacterized protein</fullName>
    </submittedName>
</protein>
<name>A0AAQ1P776_9PSED</name>
<dbReference type="Proteomes" id="UP000294335">
    <property type="component" value="Unassembled WGS sequence"/>
</dbReference>
<accession>A0AAQ1P776</accession>
<reference evidence="1 2" key="1">
    <citation type="submission" date="2018-02" db="EMBL/GenBank/DDBJ databases">
        <authorList>
            <person name="Dubost A."/>
        </authorList>
    </citation>
    <scope>NUCLEOTIDE SEQUENCE [LARGE SCALE GENOMIC DNA]</scope>
    <source>
        <strain evidence="2">JV551A3</strain>
    </source>
</reference>